<dbReference type="PANTHER" id="PTHR24347">
    <property type="entry name" value="SERINE/THREONINE-PROTEIN KINASE"/>
    <property type="match status" value="1"/>
</dbReference>
<dbReference type="InterPro" id="IPR011009">
    <property type="entry name" value="Kinase-like_dom_sf"/>
</dbReference>
<evidence type="ECO:0000256" key="4">
    <source>
        <dbReference type="SAM" id="MobiDB-lite"/>
    </source>
</evidence>
<organism evidence="6 7">
    <name type="scientific">Pseudocohnilembus persalinus</name>
    <name type="common">Ciliate</name>
    <dbReference type="NCBI Taxonomy" id="266149"/>
    <lineage>
        <taxon>Eukaryota</taxon>
        <taxon>Sar</taxon>
        <taxon>Alveolata</taxon>
        <taxon>Ciliophora</taxon>
        <taxon>Intramacronucleata</taxon>
        <taxon>Oligohymenophorea</taxon>
        <taxon>Scuticociliatia</taxon>
        <taxon>Philasterida</taxon>
        <taxon>Pseudocohnilembidae</taxon>
        <taxon>Pseudocohnilembus</taxon>
    </lineage>
</organism>
<dbReference type="PROSITE" id="PS50011">
    <property type="entry name" value="PROTEIN_KINASE_DOM"/>
    <property type="match status" value="1"/>
</dbReference>
<evidence type="ECO:0000313" key="6">
    <source>
        <dbReference type="EMBL" id="KRX00308.1"/>
    </source>
</evidence>
<dbReference type="PROSITE" id="PS00107">
    <property type="entry name" value="PROTEIN_KINASE_ATP"/>
    <property type="match status" value="1"/>
</dbReference>
<keyword evidence="1 3" id="KW-0547">Nucleotide-binding</keyword>
<evidence type="ECO:0000256" key="1">
    <source>
        <dbReference type="ARBA" id="ARBA00022741"/>
    </source>
</evidence>
<keyword evidence="7" id="KW-1185">Reference proteome</keyword>
<feature type="domain" description="Protein kinase" evidence="5">
    <location>
        <begin position="203"/>
        <end position="466"/>
    </location>
</feature>
<keyword evidence="6" id="KW-0418">Kinase</keyword>
<feature type="binding site" evidence="3">
    <location>
        <position position="232"/>
    </location>
    <ligand>
        <name>ATP</name>
        <dbReference type="ChEBI" id="CHEBI:30616"/>
    </ligand>
</feature>
<dbReference type="Proteomes" id="UP000054937">
    <property type="component" value="Unassembled WGS sequence"/>
</dbReference>
<keyword evidence="6" id="KW-0808">Transferase</keyword>
<feature type="region of interest" description="Disordered" evidence="4">
    <location>
        <begin position="577"/>
        <end position="598"/>
    </location>
</feature>
<comment type="caution">
    <text evidence="6">The sequence shown here is derived from an EMBL/GenBank/DDBJ whole genome shotgun (WGS) entry which is preliminary data.</text>
</comment>
<dbReference type="FunFam" id="1.10.510.10:FF:000945">
    <property type="entry name" value="Uncharacterized protein"/>
    <property type="match status" value="1"/>
</dbReference>
<feature type="compositionally biased region" description="Low complexity" evidence="4">
    <location>
        <begin position="611"/>
        <end position="628"/>
    </location>
</feature>
<name>A0A0V0QDM1_PSEPJ</name>
<sequence>MGCVQGKPLQQNIFFTKIDSQFNAPPNDELVLSGYFNIQVLNQTKSQKLFCKFYKLGKITFQHNQDTFPDYYMNINGLEFIPELRIHKEQKNLQNSSNNNNNNNHNTALSNLSTQHNVNTITPMRKLQIQKIEKNYENSNVSNHGSNLNLSNNNPPQNNLDCIQVKLIKNEQFLIFKSDTDLLNELRQYLNCRIIQKGFQYQYKIIKKLGQGGFASVFLVGKRENNEKFAVKIFSKQQLQKEKDGIQGLQNEIKIMRALKHVNLLKVHEIFSSDNSIYMIMDLHQGGTLDEKIKNKENISSKGIKQITRQLLYGIEEMHKKRIMHRDIKPENIIFKYNIPGNYHCVLADFGLATKIDIPKYLYTKCGTPGFVAPEVWQYTEQNKYNEQCDVFSIGIIFHILLLGYSPFDDKNLQICIKKNKNATINWKSDEYKLLKQDSLDLLKQLLEVDPNKRISINKAINHPYFNSNVPIDYYQEPLPSNLLKQTLKLKLNTEEIENSECSTPKAYSAFKSPQLQYSQIKQQIKDNSSDYMHMNSPVYKGRDILKASEESQGISPYPHNLQNSQAFFGSQYVTPNSPMSSGRHSKFGPQNNNEQRLSGNKFVFPASQFQQNSNQNSNNNNNIHNNSGRIEKSNSQFFNMARDYVDENLSNQQNYQNLSKYSPEVGTPSSVIKSRRSKSRHNKNVSPMSTDRNNLLFSETIQIQNRNQ</sequence>
<proteinExistence type="predicted"/>
<gene>
    <name evidence="6" type="ORF">PPERSA_10807</name>
</gene>
<reference evidence="6 7" key="1">
    <citation type="journal article" date="2015" name="Sci. Rep.">
        <title>Genome of the facultative scuticociliatosis pathogen Pseudocohnilembus persalinus provides insight into its virulence through horizontal gene transfer.</title>
        <authorList>
            <person name="Xiong J."/>
            <person name="Wang G."/>
            <person name="Cheng J."/>
            <person name="Tian M."/>
            <person name="Pan X."/>
            <person name="Warren A."/>
            <person name="Jiang C."/>
            <person name="Yuan D."/>
            <person name="Miao W."/>
        </authorList>
    </citation>
    <scope>NUCLEOTIDE SEQUENCE [LARGE SCALE GENOMIC DNA]</scope>
    <source>
        <strain evidence="6">36N120E</strain>
    </source>
</reference>
<evidence type="ECO:0000259" key="5">
    <source>
        <dbReference type="PROSITE" id="PS50011"/>
    </source>
</evidence>
<dbReference type="FunFam" id="3.30.200.20:FF:000042">
    <property type="entry name" value="Aurora kinase A"/>
    <property type="match status" value="1"/>
</dbReference>
<feature type="compositionally biased region" description="Basic residues" evidence="4">
    <location>
        <begin position="674"/>
        <end position="684"/>
    </location>
</feature>
<dbReference type="SMART" id="SM00220">
    <property type="entry name" value="S_TKc"/>
    <property type="match status" value="1"/>
</dbReference>
<evidence type="ECO:0000256" key="3">
    <source>
        <dbReference type="PROSITE-ProRule" id="PRU10141"/>
    </source>
</evidence>
<evidence type="ECO:0000256" key="2">
    <source>
        <dbReference type="ARBA" id="ARBA00022840"/>
    </source>
</evidence>
<dbReference type="InParanoid" id="A0A0V0QDM1"/>
<dbReference type="EMBL" id="LDAU01000194">
    <property type="protein sequence ID" value="KRX00308.1"/>
    <property type="molecule type" value="Genomic_DNA"/>
</dbReference>
<feature type="region of interest" description="Disordered" evidence="4">
    <location>
        <begin position="611"/>
        <end position="631"/>
    </location>
</feature>
<dbReference type="AlphaFoldDB" id="A0A0V0QDM1"/>
<keyword evidence="2 3" id="KW-0067">ATP-binding</keyword>
<protein>
    <submittedName>
        <fullName evidence="6">Protein kinase-like domain</fullName>
    </submittedName>
</protein>
<dbReference type="Gene3D" id="1.10.510.10">
    <property type="entry name" value="Transferase(Phosphotransferase) domain 1"/>
    <property type="match status" value="1"/>
</dbReference>
<dbReference type="OrthoDB" id="10252354at2759"/>
<dbReference type="Pfam" id="PF00069">
    <property type="entry name" value="Pkinase"/>
    <property type="match status" value="1"/>
</dbReference>
<feature type="region of interest" description="Disordered" evidence="4">
    <location>
        <begin position="655"/>
        <end position="693"/>
    </location>
</feature>
<dbReference type="InterPro" id="IPR000719">
    <property type="entry name" value="Prot_kinase_dom"/>
</dbReference>
<dbReference type="SUPFAM" id="SSF56112">
    <property type="entry name" value="Protein kinase-like (PK-like)"/>
    <property type="match status" value="1"/>
</dbReference>
<evidence type="ECO:0000313" key="7">
    <source>
        <dbReference type="Proteomes" id="UP000054937"/>
    </source>
</evidence>
<dbReference type="InterPro" id="IPR017441">
    <property type="entry name" value="Protein_kinase_ATP_BS"/>
</dbReference>
<accession>A0A0V0QDM1</accession>
<dbReference type="InterPro" id="IPR008271">
    <property type="entry name" value="Ser/Thr_kinase_AS"/>
</dbReference>
<dbReference type="PROSITE" id="PS00108">
    <property type="entry name" value="PROTEIN_KINASE_ST"/>
    <property type="match status" value="1"/>
</dbReference>
<dbReference type="GO" id="GO:0005524">
    <property type="term" value="F:ATP binding"/>
    <property type="evidence" value="ECO:0007669"/>
    <property type="project" value="UniProtKB-UniRule"/>
</dbReference>
<dbReference type="GO" id="GO:0004672">
    <property type="term" value="F:protein kinase activity"/>
    <property type="evidence" value="ECO:0007669"/>
    <property type="project" value="InterPro"/>
</dbReference>